<feature type="compositionally biased region" description="Basic and acidic residues" evidence="5">
    <location>
        <begin position="59"/>
        <end position="69"/>
    </location>
</feature>
<comment type="subcellular location">
    <subcellularLocation>
        <location evidence="1">Cell outer membrane</location>
    </subcellularLocation>
</comment>
<evidence type="ECO:0000256" key="1">
    <source>
        <dbReference type="ARBA" id="ARBA00004442"/>
    </source>
</evidence>
<dbReference type="InterPro" id="IPR036737">
    <property type="entry name" value="OmpA-like_sf"/>
</dbReference>
<name>A0A1H7HJ71_OLID1</name>
<dbReference type="PROSITE" id="PS51123">
    <property type="entry name" value="OMPA_2"/>
    <property type="match status" value="1"/>
</dbReference>
<dbReference type="SUPFAM" id="SSF103088">
    <property type="entry name" value="OmpA-like"/>
    <property type="match status" value="1"/>
</dbReference>
<dbReference type="InterPro" id="IPR006665">
    <property type="entry name" value="OmpA-like"/>
</dbReference>
<dbReference type="PRINTS" id="PR01021">
    <property type="entry name" value="OMPADOMAIN"/>
</dbReference>
<dbReference type="GO" id="GO:0009279">
    <property type="term" value="C:cell outer membrane"/>
    <property type="evidence" value="ECO:0007669"/>
    <property type="project" value="UniProtKB-SubCell"/>
</dbReference>
<accession>A0A1H7HJ71</accession>
<dbReference type="Pfam" id="PF00691">
    <property type="entry name" value="OmpA"/>
    <property type="match status" value="1"/>
</dbReference>
<feature type="domain" description="OmpA-like" evidence="6">
    <location>
        <begin position="305"/>
        <end position="420"/>
    </location>
</feature>
<evidence type="ECO:0000256" key="2">
    <source>
        <dbReference type="ARBA" id="ARBA00023136"/>
    </source>
</evidence>
<dbReference type="InterPro" id="IPR006664">
    <property type="entry name" value="OMP_bac"/>
</dbReference>
<keyword evidence="2 4" id="KW-0472">Membrane</keyword>
<dbReference type="EMBL" id="FOAF01000001">
    <property type="protein sequence ID" value="SEK48970.1"/>
    <property type="molecule type" value="Genomic_DNA"/>
</dbReference>
<reference evidence="8" key="1">
    <citation type="submission" date="2016-10" db="EMBL/GenBank/DDBJ databases">
        <authorList>
            <person name="Varghese N."/>
            <person name="Submissions S."/>
        </authorList>
    </citation>
    <scope>NUCLEOTIDE SEQUENCE [LARGE SCALE GENOMIC DNA]</scope>
    <source>
        <strain evidence="8">DSM 18733</strain>
    </source>
</reference>
<dbReference type="InterPro" id="IPR050330">
    <property type="entry name" value="Bact_OuterMem_StrucFunc"/>
</dbReference>
<evidence type="ECO:0000256" key="5">
    <source>
        <dbReference type="SAM" id="MobiDB-lite"/>
    </source>
</evidence>
<dbReference type="Gene3D" id="3.30.1330.60">
    <property type="entry name" value="OmpA-like domain"/>
    <property type="match status" value="1"/>
</dbReference>
<evidence type="ECO:0000256" key="4">
    <source>
        <dbReference type="PROSITE-ProRule" id="PRU00473"/>
    </source>
</evidence>
<gene>
    <name evidence="7" type="ORF">SAMN05661044_00364</name>
</gene>
<sequence>MTLPSTSNAQSLFKKIKDRATQAATGKILDKTDKAVGKHLDKAIGGTGTTQETIQEEASNEKESADGHQEPSSVKAFSKYDFVPGDSVLYVNDFSNEALGELPRNWNSNGSSVIVKLDGMDGQWLRMAQRTVALTDNKKMLGSDFTVEFDLFLQFDFKGWLPPSVRFGLLASGQEDPTGNPLLSDPKGDKSFYMEVSPLSDGANLVLETYKKYTRHFNSPPQRSTLAKNWYSTVVHVSMQGQKERLRIWMDQEKIYDVPKAIPIDGIFNQLFFQLSSSPYQNDQVGVYISNIKIAKGLPDTRHKLIEEGKFSTTGILFDTGSANIKASSSGVLKSIATVLTENQDMNVQIIGHTDAVGEEQANQQLSELRAKAVKEKLQNTYGITANRLEALGKGESAPMGDNKTKEGMAQNRRVEFIRL</sequence>
<dbReference type="PANTHER" id="PTHR30329">
    <property type="entry name" value="STATOR ELEMENT OF FLAGELLAR MOTOR COMPLEX"/>
    <property type="match status" value="1"/>
</dbReference>
<dbReference type="AlphaFoldDB" id="A0A1H7HJ71"/>
<protein>
    <submittedName>
        <fullName evidence="7">OmpA family protein</fullName>
    </submittedName>
</protein>
<evidence type="ECO:0000313" key="7">
    <source>
        <dbReference type="EMBL" id="SEK48970.1"/>
    </source>
</evidence>
<dbReference type="STRING" id="407022.SAMN05661044_00364"/>
<organism evidence="7 8">
    <name type="scientific">Olivibacter domesticus</name>
    <name type="common">Pseudosphingobacterium domesticum</name>
    <dbReference type="NCBI Taxonomy" id="407022"/>
    <lineage>
        <taxon>Bacteria</taxon>
        <taxon>Pseudomonadati</taxon>
        <taxon>Bacteroidota</taxon>
        <taxon>Sphingobacteriia</taxon>
        <taxon>Sphingobacteriales</taxon>
        <taxon>Sphingobacteriaceae</taxon>
        <taxon>Olivibacter</taxon>
    </lineage>
</organism>
<keyword evidence="3" id="KW-0998">Cell outer membrane</keyword>
<feature type="region of interest" description="Disordered" evidence="5">
    <location>
        <begin position="42"/>
        <end position="72"/>
    </location>
</feature>
<dbReference type="PANTHER" id="PTHR30329:SF21">
    <property type="entry name" value="LIPOPROTEIN YIAD-RELATED"/>
    <property type="match status" value="1"/>
</dbReference>
<dbReference type="Proteomes" id="UP000199421">
    <property type="component" value="Unassembled WGS sequence"/>
</dbReference>
<proteinExistence type="predicted"/>
<evidence type="ECO:0000313" key="8">
    <source>
        <dbReference type="Proteomes" id="UP000199421"/>
    </source>
</evidence>
<evidence type="ECO:0000256" key="3">
    <source>
        <dbReference type="ARBA" id="ARBA00023237"/>
    </source>
</evidence>
<keyword evidence="8" id="KW-1185">Reference proteome</keyword>
<dbReference type="CDD" id="cd07185">
    <property type="entry name" value="OmpA_C-like"/>
    <property type="match status" value="1"/>
</dbReference>
<evidence type="ECO:0000259" key="6">
    <source>
        <dbReference type="PROSITE" id="PS51123"/>
    </source>
</evidence>